<gene>
    <name evidence="8" type="ORF">TCAL_13180</name>
</gene>
<dbReference type="InterPro" id="IPR052954">
    <property type="entry name" value="GPCR-Ligand_Int"/>
</dbReference>
<evidence type="ECO:0000256" key="1">
    <source>
        <dbReference type="ARBA" id="ARBA00004370"/>
    </source>
</evidence>
<organism evidence="8 9">
    <name type="scientific">Tigriopus californicus</name>
    <name type="common">Marine copepod</name>
    <dbReference type="NCBI Taxonomy" id="6832"/>
    <lineage>
        <taxon>Eukaryota</taxon>
        <taxon>Metazoa</taxon>
        <taxon>Ecdysozoa</taxon>
        <taxon>Arthropoda</taxon>
        <taxon>Crustacea</taxon>
        <taxon>Multicrustacea</taxon>
        <taxon>Hexanauplia</taxon>
        <taxon>Copepoda</taxon>
        <taxon>Harpacticoida</taxon>
        <taxon>Harpacticidae</taxon>
        <taxon>Tigriopus</taxon>
    </lineage>
</organism>
<dbReference type="PANTHER" id="PTHR46641:SF2">
    <property type="entry name" value="FMRFAMIDE RECEPTOR"/>
    <property type="match status" value="1"/>
</dbReference>
<feature type="transmembrane region" description="Helical" evidence="6">
    <location>
        <begin position="426"/>
        <end position="450"/>
    </location>
</feature>
<dbReference type="EMBL" id="VCGU01000458">
    <property type="protein sequence ID" value="TRY63085.1"/>
    <property type="molecule type" value="Genomic_DNA"/>
</dbReference>
<dbReference type="OrthoDB" id="6362912at2759"/>
<dbReference type="OMA" id="VEYNETI"/>
<dbReference type="InterPro" id="IPR000276">
    <property type="entry name" value="GPCR_Rhodpsn"/>
</dbReference>
<evidence type="ECO:0000256" key="5">
    <source>
        <dbReference type="ARBA" id="ARBA00023136"/>
    </source>
</evidence>
<name>A0A553NCE3_TIGCA</name>
<dbReference type="STRING" id="6832.A0A553NCE3"/>
<dbReference type="GO" id="GO:0008528">
    <property type="term" value="F:G protein-coupled peptide receptor activity"/>
    <property type="evidence" value="ECO:0007669"/>
    <property type="project" value="InterPro"/>
</dbReference>
<comment type="caution">
    <text evidence="8">The sequence shown here is derived from an EMBL/GenBank/DDBJ whole genome shotgun (WGS) entry which is preliminary data.</text>
</comment>
<dbReference type="PRINTS" id="PR00237">
    <property type="entry name" value="GPCRRHODOPSN"/>
</dbReference>
<dbReference type="GO" id="GO:0016020">
    <property type="term" value="C:membrane"/>
    <property type="evidence" value="ECO:0007669"/>
    <property type="project" value="UniProtKB-SubCell"/>
</dbReference>
<dbReference type="Gene3D" id="1.20.1070.10">
    <property type="entry name" value="Rhodopsin 7-helix transmembrane proteins"/>
    <property type="match status" value="2"/>
</dbReference>
<comment type="subcellular location">
    <subcellularLocation>
        <location evidence="1">Membrane</location>
    </subcellularLocation>
</comment>
<feature type="transmembrane region" description="Helical" evidence="6">
    <location>
        <begin position="470"/>
        <end position="498"/>
    </location>
</feature>
<evidence type="ECO:0000259" key="7">
    <source>
        <dbReference type="PROSITE" id="PS50262"/>
    </source>
</evidence>
<evidence type="ECO:0000313" key="8">
    <source>
        <dbReference type="EMBL" id="TRY63085.1"/>
    </source>
</evidence>
<dbReference type="InterPro" id="IPR017452">
    <property type="entry name" value="GPCR_Rhodpsn_7TM"/>
</dbReference>
<feature type="transmembrane region" description="Helical" evidence="6">
    <location>
        <begin position="104"/>
        <end position="126"/>
    </location>
</feature>
<keyword evidence="3 6" id="KW-0812">Transmembrane</keyword>
<evidence type="ECO:0000256" key="6">
    <source>
        <dbReference type="SAM" id="Phobius"/>
    </source>
</evidence>
<dbReference type="PROSITE" id="PS50262">
    <property type="entry name" value="G_PROTEIN_RECEP_F1_2"/>
    <property type="match status" value="1"/>
</dbReference>
<reference evidence="8 9" key="1">
    <citation type="journal article" date="2018" name="Nat. Ecol. Evol.">
        <title>Genomic signatures of mitonuclear coevolution across populations of Tigriopus californicus.</title>
        <authorList>
            <person name="Barreto F.S."/>
            <person name="Watson E.T."/>
            <person name="Lima T.G."/>
            <person name="Willett C.S."/>
            <person name="Edmands S."/>
            <person name="Li W."/>
            <person name="Burton R.S."/>
        </authorList>
    </citation>
    <scope>NUCLEOTIDE SEQUENCE [LARGE SCALE GENOMIC DNA]</scope>
    <source>
        <strain evidence="8 9">San Diego</strain>
    </source>
</reference>
<evidence type="ECO:0000313" key="9">
    <source>
        <dbReference type="Proteomes" id="UP000318571"/>
    </source>
</evidence>
<evidence type="ECO:0000256" key="3">
    <source>
        <dbReference type="ARBA" id="ARBA00022692"/>
    </source>
</evidence>
<dbReference type="Proteomes" id="UP000318571">
    <property type="component" value="Chromosome 10"/>
</dbReference>
<dbReference type="PANTHER" id="PTHR46641">
    <property type="entry name" value="FMRFAMIDE RECEPTOR-RELATED"/>
    <property type="match status" value="1"/>
</dbReference>
<feature type="transmembrane region" description="Helical" evidence="6">
    <location>
        <begin position="35"/>
        <end position="56"/>
    </location>
</feature>
<sequence>MTAYNQSDWTSLDCPSFTRGDSYFLVKFSFWVEGVAQTSIATLGILGNLISCLILTRKDMRNSFNLLLVTLAAYDIWYLFGAILESFRKSFNLASDLHILMFPYFLYPLHQTSMTGSIFMTVAIAFERYSAVHFPINYSQSLNEKSAVKKRLFQYLLPVGILAFLFNVPKFLEADIAYEAISPGKTSLVEYNETINRSYNHIQRNLSNPIDLWNNGSYLHGNENFTNAEKEVDWQPYLRITPLRTNPIYSNYNNWSRLLLLGILPFLLLVFFNAKIYSDVKERRRRQLILRNTNRSSPENATVRITLPSQAQESLANLQNVEYLNPEGLSAFPSNNLHEHMELRPMISNASDISPRTLQVRPPGRSFGSWKEGVTRLPRRTIRMSIRFQRAGGSLIKSTFQRSAANTSRSSSVLTSSTRRKNEDNLAVIFMGIILIFLICHFPRILLNIYELATIHRSLACELAKRPQFSLWSLLMISVSHVLLVVNSATNMIVYCVLSRKFRIQFKKFIKGSLPPNFCGMVSSQTSTTVVL</sequence>
<evidence type="ECO:0000256" key="4">
    <source>
        <dbReference type="ARBA" id="ARBA00022989"/>
    </source>
</evidence>
<protein>
    <recommendedName>
        <fullName evidence="7">G-protein coupled receptors family 1 profile domain-containing protein</fullName>
    </recommendedName>
</protein>
<evidence type="ECO:0000256" key="2">
    <source>
        <dbReference type="ARBA" id="ARBA00010663"/>
    </source>
</evidence>
<feature type="transmembrane region" description="Helical" evidence="6">
    <location>
        <begin position="152"/>
        <end position="169"/>
    </location>
</feature>
<keyword evidence="9" id="KW-1185">Reference proteome</keyword>
<feature type="domain" description="G-protein coupled receptors family 1 profile" evidence="7">
    <location>
        <begin position="47"/>
        <end position="495"/>
    </location>
</feature>
<proteinExistence type="inferred from homology"/>
<dbReference type="SUPFAM" id="SSF81321">
    <property type="entry name" value="Family A G protein-coupled receptor-like"/>
    <property type="match status" value="1"/>
</dbReference>
<dbReference type="InterPro" id="IPR019427">
    <property type="entry name" value="7TM_GPCR_serpentine_rcpt_Srw"/>
</dbReference>
<feature type="transmembrane region" description="Helical" evidence="6">
    <location>
        <begin position="258"/>
        <end position="277"/>
    </location>
</feature>
<dbReference type="Pfam" id="PF10324">
    <property type="entry name" value="7TM_GPCR_Srw"/>
    <property type="match status" value="1"/>
</dbReference>
<feature type="transmembrane region" description="Helical" evidence="6">
    <location>
        <begin position="63"/>
        <end position="84"/>
    </location>
</feature>
<dbReference type="AlphaFoldDB" id="A0A553NCE3"/>
<keyword evidence="4 6" id="KW-1133">Transmembrane helix</keyword>
<comment type="similarity">
    <text evidence="2">Belongs to the G-protein coupled receptor 1 family.</text>
</comment>
<keyword evidence="5 6" id="KW-0472">Membrane</keyword>
<accession>A0A553NCE3</accession>